<dbReference type="Proteomes" id="UP000284579">
    <property type="component" value="Unassembled WGS sequence"/>
</dbReference>
<dbReference type="EMBL" id="QRXY01000004">
    <property type="protein sequence ID" value="RGU46691.1"/>
    <property type="molecule type" value="Genomic_DNA"/>
</dbReference>
<dbReference type="Proteomes" id="UP000285693">
    <property type="component" value="Unassembled WGS sequence"/>
</dbReference>
<dbReference type="AlphaFoldDB" id="A0A3R6HPV1"/>
<accession>A0A3R6HPV1</accession>
<sequence length="80" mass="9216">MDLEYKKYAIFFWIVLIVAGTTACGGKDTVSKKDRIKDIEVYDDNNEPVTLQETEIIMIICYKTCLCIKRAYIPLFLANT</sequence>
<gene>
    <name evidence="2" type="ORF">DW656_11900</name>
    <name evidence="1" type="ORF">DWW65_04655</name>
</gene>
<protein>
    <submittedName>
        <fullName evidence="2">Uncharacterized protein</fullName>
    </submittedName>
</protein>
<name>A0A3R6HPV1_9FIRM</name>
<dbReference type="PROSITE" id="PS51257">
    <property type="entry name" value="PROKAR_LIPOPROTEIN"/>
    <property type="match status" value="1"/>
</dbReference>
<organism evidence="2 3">
    <name type="scientific">Coprococcus comes</name>
    <dbReference type="NCBI Taxonomy" id="410072"/>
    <lineage>
        <taxon>Bacteria</taxon>
        <taxon>Bacillati</taxon>
        <taxon>Bacillota</taxon>
        <taxon>Clostridia</taxon>
        <taxon>Lachnospirales</taxon>
        <taxon>Lachnospiraceae</taxon>
        <taxon>Coprococcus</taxon>
    </lineage>
</organism>
<comment type="caution">
    <text evidence="2">The sequence shown here is derived from an EMBL/GenBank/DDBJ whole genome shotgun (WGS) entry which is preliminary data.</text>
</comment>
<proteinExistence type="predicted"/>
<evidence type="ECO:0000313" key="4">
    <source>
        <dbReference type="Proteomes" id="UP000285693"/>
    </source>
</evidence>
<evidence type="ECO:0000313" key="2">
    <source>
        <dbReference type="EMBL" id="RHF82172.1"/>
    </source>
</evidence>
<evidence type="ECO:0000313" key="1">
    <source>
        <dbReference type="EMBL" id="RGU46691.1"/>
    </source>
</evidence>
<dbReference type="EMBL" id="QRHO01000017">
    <property type="protein sequence ID" value="RHF82172.1"/>
    <property type="molecule type" value="Genomic_DNA"/>
</dbReference>
<reference evidence="3 4" key="1">
    <citation type="submission" date="2018-08" db="EMBL/GenBank/DDBJ databases">
        <title>A genome reference for cultivated species of the human gut microbiota.</title>
        <authorList>
            <person name="Zou Y."/>
            <person name="Xue W."/>
            <person name="Luo G."/>
        </authorList>
    </citation>
    <scope>NUCLEOTIDE SEQUENCE [LARGE SCALE GENOMIC DNA]</scope>
    <source>
        <strain evidence="1 4">AF16-31</strain>
        <strain evidence="2 3">AM23-3</strain>
    </source>
</reference>
<evidence type="ECO:0000313" key="3">
    <source>
        <dbReference type="Proteomes" id="UP000284579"/>
    </source>
</evidence>